<feature type="signal peptide" evidence="1">
    <location>
        <begin position="1"/>
        <end position="23"/>
    </location>
</feature>
<reference evidence="2 3" key="1">
    <citation type="journal article" date="2007" name="Int. J. Syst. Evol. Microbiol.">
        <title>Paenibacillus ginsengarvi sp. nov., isolated from soil from ginseng cultivation.</title>
        <authorList>
            <person name="Yoon M.H."/>
            <person name="Ten L.N."/>
            <person name="Im W.T."/>
        </authorList>
    </citation>
    <scope>NUCLEOTIDE SEQUENCE [LARGE SCALE GENOMIC DNA]</scope>
    <source>
        <strain evidence="2 3">KCTC 13059</strain>
    </source>
</reference>
<protein>
    <submittedName>
        <fullName evidence="2">Extracellular solute-binding protein</fullName>
    </submittedName>
</protein>
<organism evidence="2 3">
    <name type="scientific">Paenibacillus ginsengarvi</name>
    <dbReference type="NCBI Taxonomy" id="400777"/>
    <lineage>
        <taxon>Bacteria</taxon>
        <taxon>Bacillati</taxon>
        <taxon>Bacillota</taxon>
        <taxon>Bacilli</taxon>
        <taxon>Bacillales</taxon>
        <taxon>Paenibacillaceae</taxon>
        <taxon>Paenibacillus</taxon>
    </lineage>
</organism>
<dbReference type="RefSeq" id="WP_120751055.1">
    <property type="nucleotide sequence ID" value="NZ_RBAH01000031.1"/>
</dbReference>
<evidence type="ECO:0000313" key="2">
    <source>
        <dbReference type="EMBL" id="RKN70597.1"/>
    </source>
</evidence>
<gene>
    <name evidence="2" type="ORF">D7M11_30480</name>
</gene>
<dbReference type="PANTHER" id="PTHR43649:SF12">
    <property type="entry name" value="DIACETYLCHITOBIOSE BINDING PROTEIN DASA"/>
    <property type="match status" value="1"/>
</dbReference>
<dbReference type="Gene3D" id="3.40.190.10">
    <property type="entry name" value="Periplasmic binding protein-like II"/>
    <property type="match status" value="2"/>
</dbReference>
<comment type="caution">
    <text evidence="2">The sequence shown here is derived from an EMBL/GenBank/DDBJ whole genome shotgun (WGS) entry which is preliminary data.</text>
</comment>
<dbReference type="PANTHER" id="PTHR43649">
    <property type="entry name" value="ARABINOSE-BINDING PROTEIN-RELATED"/>
    <property type="match status" value="1"/>
</dbReference>
<dbReference type="InterPro" id="IPR050490">
    <property type="entry name" value="Bact_solute-bd_prot1"/>
</dbReference>
<dbReference type="AlphaFoldDB" id="A0A3B0BET1"/>
<sequence length="550" mass="61019">MAYNRTIVLSCMLLLALVFGAYAYMTKQAAAPSSGSDSEAGGPPQPPIVITTARVLSDSDLNKMKEPDTIDDNPITRWSKARLGIDPSNMWVLADEAALEKKLRLALTGDEELPDVLLLNNRVLPRMLEELAASGRFADIGESFERYASPRLKEAYALNPDVWKTVRANGKLWGLPQISDGKVGDPILWIRKDWLDRLGLAVPATLNELTAVLDAFTNRDPDGNGKKDTFGLALGGKNSLNGWIGDASFLFGAYGDQPYQWNRMPDGTLAYGSVQPAMQDALTVLAQWYRLGYLHPNFGTHDELTASSLFADGQAGIISAPGWMGGWPLSEVPDWMNKFKPIPFPSGPDGKIGRRGSEISYGSYVFRKGFEHMDAVFRYFDEVYGALIEDPASDFVNGFAENYDYKRVNGEIVYDFPGKTDTISRQFLVALGSTPPGVIRESLEQRVYRGKVDTPYEKKLAASSSKLFLEGIIVGDLQLAYARKNEFVGAPGPKMRAKWPALQDLEKKAFLKIVYGNEPPDSFIAFVRDWYAYGGEEITREVNEWDRANR</sequence>
<dbReference type="EMBL" id="RBAH01000031">
    <property type="protein sequence ID" value="RKN70597.1"/>
    <property type="molecule type" value="Genomic_DNA"/>
</dbReference>
<keyword evidence="3" id="KW-1185">Reference proteome</keyword>
<dbReference type="SUPFAM" id="SSF53850">
    <property type="entry name" value="Periplasmic binding protein-like II"/>
    <property type="match status" value="1"/>
</dbReference>
<evidence type="ECO:0000313" key="3">
    <source>
        <dbReference type="Proteomes" id="UP000282311"/>
    </source>
</evidence>
<accession>A0A3B0BET1</accession>
<proteinExistence type="predicted"/>
<name>A0A3B0BET1_9BACL</name>
<keyword evidence="1" id="KW-0732">Signal</keyword>
<dbReference type="Proteomes" id="UP000282311">
    <property type="component" value="Unassembled WGS sequence"/>
</dbReference>
<feature type="chain" id="PRO_5038645368" evidence="1">
    <location>
        <begin position="24"/>
        <end position="550"/>
    </location>
</feature>
<dbReference type="OrthoDB" id="9787283at2"/>
<evidence type="ECO:0000256" key="1">
    <source>
        <dbReference type="SAM" id="SignalP"/>
    </source>
</evidence>